<dbReference type="KEGG" id="lfp:Y981_02765"/>
<gene>
    <name evidence="1" type="ORF">Y981_02765</name>
</gene>
<reference evidence="1 2" key="2">
    <citation type="journal article" date="2015" name="Biomed. Res. Int.">
        <title>Effects of Arsenite Resistance on the Growth and Functional Gene Expression of Leptospirillum ferriphilum and Acidithiobacillus thiooxidans in Pure Culture and Coculture.</title>
        <authorList>
            <person name="Jiang H."/>
            <person name="Liang Y."/>
            <person name="Yin H."/>
            <person name="Xiao Y."/>
            <person name="Guo X."/>
            <person name="Xu Y."/>
            <person name="Hu Q."/>
            <person name="Liu H."/>
            <person name="Liu X."/>
        </authorList>
    </citation>
    <scope>NUCLEOTIDE SEQUENCE [LARGE SCALE GENOMIC DNA]</scope>
    <source>
        <strain evidence="1 2">YSK</strain>
    </source>
</reference>
<sequence>MERVSQTRMTKKGIVRNAIPLLFLLGSVLLSGKPLLAAPGGSSGPEEGPGTIHDLSRWVLPRQTTGWVGVQGRERDRPLTVTPGNRFLSILHDHAAWYASSRRAVGLSPVQRRKINRLLADTRNRLVRLDGKDLALVQLFEAGAVAPRVDVSRLGQLNEKIGAVEGEEAQVFVTALSRFQSILLPLQRREGEEASRNVLPDMSVDLSGAVFFADRILSIRWNRLENSLEQSGKKPDDAYARAFQTGRKKIWSLGIRKTVGDKEAMDLLMKPWVDLPGLSKLEKKNGPVEASFWKEFLHTLGTLNPPSGS</sequence>
<dbReference type="HOGENOM" id="CLU_942666_0_0_0"/>
<name>A0A059Y1Q5_9BACT</name>
<dbReference type="Proteomes" id="UP000027059">
    <property type="component" value="Chromosome"/>
</dbReference>
<keyword evidence="2" id="KW-1185">Reference proteome</keyword>
<evidence type="ECO:0000313" key="2">
    <source>
        <dbReference type="Proteomes" id="UP000027059"/>
    </source>
</evidence>
<dbReference type="AlphaFoldDB" id="A0A059Y1Q5"/>
<organism evidence="1 2">
    <name type="scientific">Leptospirillum ferriphilum YSK</name>
    <dbReference type="NCBI Taxonomy" id="1441628"/>
    <lineage>
        <taxon>Bacteria</taxon>
        <taxon>Pseudomonadati</taxon>
        <taxon>Nitrospirota</taxon>
        <taxon>Nitrospiria</taxon>
        <taxon>Nitrospirales</taxon>
        <taxon>Nitrospiraceae</taxon>
        <taxon>Leptospirillum</taxon>
    </lineage>
</organism>
<proteinExistence type="predicted"/>
<accession>A0A059Y1Q5</accession>
<protein>
    <submittedName>
        <fullName evidence="1">Uncharacterized protein</fullName>
    </submittedName>
</protein>
<dbReference type="EMBL" id="CP007243">
    <property type="protein sequence ID" value="AIA31506.1"/>
    <property type="molecule type" value="Genomic_DNA"/>
</dbReference>
<reference evidence="2" key="1">
    <citation type="submission" date="2014-02" db="EMBL/GenBank/DDBJ databases">
        <title>Complete genome sequence and comparative genomic analysis of the nitrogen-fixing bacterium Leptospirillum ferriphilum YSK.</title>
        <authorList>
            <person name="Guo X."/>
            <person name="Yin H."/>
            <person name="Liang Y."/>
            <person name="Hu Q."/>
            <person name="Ma L."/>
            <person name="Xiao Y."/>
            <person name="Zhang X."/>
            <person name="Qiu G."/>
            <person name="Liu X."/>
        </authorList>
    </citation>
    <scope>NUCLEOTIDE SEQUENCE [LARGE SCALE GENOMIC DNA]</scope>
    <source>
        <strain evidence="2">YSK</strain>
    </source>
</reference>
<evidence type="ECO:0000313" key="1">
    <source>
        <dbReference type="EMBL" id="AIA31506.1"/>
    </source>
</evidence>